<dbReference type="Proteomes" id="UP001060170">
    <property type="component" value="Chromosome 17"/>
</dbReference>
<reference evidence="1 2" key="3">
    <citation type="journal article" date="2022" name="Microbiol. Spectr.">
        <title>Folding features and dynamics of 3D genome architecture in plant fungal pathogens.</title>
        <authorList>
            <person name="Xia C."/>
        </authorList>
    </citation>
    <scope>NUCLEOTIDE SEQUENCE [LARGE SCALE GENOMIC DNA]</scope>
    <source>
        <strain evidence="1 2">93-210</strain>
    </source>
</reference>
<proteinExistence type="predicted"/>
<evidence type="ECO:0000313" key="1">
    <source>
        <dbReference type="EMBL" id="KAI7937246.1"/>
    </source>
</evidence>
<dbReference type="EMBL" id="CM045881">
    <property type="protein sequence ID" value="KAI7937246.1"/>
    <property type="molecule type" value="Genomic_DNA"/>
</dbReference>
<organism evidence="1 2">
    <name type="scientific">Puccinia striiformis f. sp. tritici</name>
    <dbReference type="NCBI Taxonomy" id="168172"/>
    <lineage>
        <taxon>Eukaryota</taxon>
        <taxon>Fungi</taxon>
        <taxon>Dikarya</taxon>
        <taxon>Basidiomycota</taxon>
        <taxon>Pucciniomycotina</taxon>
        <taxon>Pucciniomycetes</taxon>
        <taxon>Pucciniales</taxon>
        <taxon>Pucciniaceae</taxon>
        <taxon>Puccinia</taxon>
    </lineage>
</organism>
<name>A0ACC0DR14_9BASI</name>
<comment type="caution">
    <text evidence="1">The sequence shown here is derived from an EMBL/GenBank/DDBJ whole genome shotgun (WGS) entry which is preliminary data.</text>
</comment>
<gene>
    <name evidence="1" type="ORF">MJO28_016145</name>
</gene>
<evidence type="ECO:0000313" key="2">
    <source>
        <dbReference type="Proteomes" id="UP001060170"/>
    </source>
</evidence>
<sequence>MNPNSKSVSKVYIANNCILYTVGKVSQPSGPTQSPTNFGLGKEFMFKINSTATNDSMADSKAKKGPTPKDPELDLLQIEGSCRTNQFNSTLEHSSRNTVLVTRKAEKALAGQFPQCAVVGSRLASMLKACQKPL</sequence>
<reference evidence="2" key="2">
    <citation type="journal article" date="2018" name="Mol. Plant Microbe Interact.">
        <title>Genome sequence resources for the wheat stripe rust pathogen (Puccinia striiformis f. sp. tritici) and the barley stripe rust pathogen (Puccinia striiformis f. sp. hordei).</title>
        <authorList>
            <person name="Xia C."/>
            <person name="Wang M."/>
            <person name="Yin C."/>
            <person name="Cornejo O.E."/>
            <person name="Hulbert S.H."/>
            <person name="Chen X."/>
        </authorList>
    </citation>
    <scope>NUCLEOTIDE SEQUENCE [LARGE SCALE GENOMIC DNA]</scope>
    <source>
        <strain evidence="2">93-210</strain>
    </source>
</reference>
<reference evidence="2" key="1">
    <citation type="journal article" date="2018" name="BMC Genomics">
        <title>Genomic insights into host adaptation between the wheat stripe rust pathogen (Puccinia striiformis f. sp. tritici) and the barley stripe rust pathogen (Puccinia striiformis f. sp. hordei).</title>
        <authorList>
            <person name="Xia C."/>
            <person name="Wang M."/>
            <person name="Yin C."/>
            <person name="Cornejo O.E."/>
            <person name="Hulbert S.H."/>
            <person name="Chen X."/>
        </authorList>
    </citation>
    <scope>NUCLEOTIDE SEQUENCE [LARGE SCALE GENOMIC DNA]</scope>
    <source>
        <strain evidence="2">93-210</strain>
    </source>
</reference>
<protein>
    <submittedName>
        <fullName evidence="1">Uncharacterized protein</fullName>
    </submittedName>
</protein>
<accession>A0ACC0DR14</accession>
<keyword evidence="2" id="KW-1185">Reference proteome</keyword>